<dbReference type="GO" id="GO:0016020">
    <property type="term" value="C:membrane"/>
    <property type="evidence" value="ECO:0007669"/>
    <property type="project" value="UniProtKB-SubCell"/>
</dbReference>
<keyword evidence="3 6" id="KW-1133">Transmembrane helix</keyword>
<protein>
    <submittedName>
        <fullName evidence="8">Amino acid transporter</fullName>
    </submittedName>
</protein>
<dbReference type="InterPro" id="IPR013057">
    <property type="entry name" value="AA_transpt_TM"/>
</dbReference>
<keyword evidence="2 6" id="KW-0812">Transmembrane</keyword>
<evidence type="ECO:0000313" key="9">
    <source>
        <dbReference type="Proteomes" id="UP000266743"/>
    </source>
</evidence>
<evidence type="ECO:0000256" key="4">
    <source>
        <dbReference type="ARBA" id="ARBA00023136"/>
    </source>
</evidence>
<evidence type="ECO:0000313" key="8">
    <source>
        <dbReference type="EMBL" id="RHW67709.1"/>
    </source>
</evidence>
<evidence type="ECO:0000256" key="1">
    <source>
        <dbReference type="ARBA" id="ARBA00004141"/>
    </source>
</evidence>
<reference evidence="8 9" key="1">
    <citation type="submission" date="2018-09" db="EMBL/GenBank/DDBJ databases">
        <title>whole genome sequence of T. equiperdum IVM-t1 strain.</title>
        <authorList>
            <person name="Suganuma K."/>
        </authorList>
    </citation>
    <scope>NUCLEOTIDE SEQUENCE [LARGE SCALE GENOMIC DNA]</scope>
    <source>
        <strain evidence="8 9">IVM-t1</strain>
    </source>
</reference>
<feature type="transmembrane region" description="Helical" evidence="6">
    <location>
        <begin position="447"/>
        <end position="468"/>
    </location>
</feature>
<dbReference type="PANTHER" id="PTHR22950">
    <property type="entry name" value="AMINO ACID TRANSPORTER"/>
    <property type="match status" value="1"/>
</dbReference>
<proteinExistence type="predicted"/>
<feature type="region of interest" description="Disordered" evidence="5">
    <location>
        <begin position="1"/>
        <end position="37"/>
    </location>
</feature>
<feature type="transmembrane region" description="Helical" evidence="6">
    <location>
        <begin position="150"/>
        <end position="177"/>
    </location>
</feature>
<evidence type="ECO:0000256" key="5">
    <source>
        <dbReference type="SAM" id="MobiDB-lite"/>
    </source>
</evidence>
<accession>A0A3L6KTC9</accession>
<feature type="transmembrane region" description="Helical" evidence="6">
    <location>
        <begin position="71"/>
        <end position="96"/>
    </location>
</feature>
<feature type="transmembrane region" description="Helical" evidence="6">
    <location>
        <begin position="268"/>
        <end position="290"/>
    </location>
</feature>
<feature type="transmembrane region" description="Helical" evidence="6">
    <location>
        <begin position="226"/>
        <end position="248"/>
    </location>
</feature>
<feature type="transmembrane region" description="Helical" evidence="6">
    <location>
        <begin position="344"/>
        <end position="364"/>
    </location>
</feature>
<dbReference type="PANTHER" id="PTHR22950:SF369">
    <property type="entry name" value="ACID TRANSPORTER 1, PUTATIVE-RELATED"/>
    <property type="match status" value="1"/>
</dbReference>
<feature type="compositionally biased region" description="Polar residues" evidence="5">
    <location>
        <begin position="10"/>
        <end position="23"/>
    </location>
</feature>
<dbReference type="Proteomes" id="UP000266743">
    <property type="component" value="Chromosome 11"/>
</dbReference>
<evidence type="ECO:0000259" key="7">
    <source>
        <dbReference type="Pfam" id="PF01490"/>
    </source>
</evidence>
<feature type="transmembrane region" description="Helical" evidence="6">
    <location>
        <begin position="412"/>
        <end position="435"/>
    </location>
</feature>
<comment type="subcellular location">
    <subcellularLocation>
        <location evidence="1">Membrane</location>
        <topology evidence="1">Multi-pass membrane protein</topology>
    </subcellularLocation>
</comment>
<dbReference type="GO" id="GO:0005737">
    <property type="term" value="C:cytoplasm"/>
    <property type="evidence" value="ECO:0007669"/>
    <property type="project" value="TreeGrafter"/>
</dbReference>
<dbReference type="Pfam" id="PF01490">
    <property type="entry name" value="Aa_trans"/>
    <property type="match status" value="1"/>
</dbReference>
<dbReference type="EMBL" id="QSBY01000011">
    <property type="protein sequence ID" value="RHW67709.1"/>
    <property type="molecule type" value="Genomic_DNA"/>
</dbReference>
<feature type="domain" description="Amino acid transporter transmembrane" evidence="7">
    <location>
        <begin position="77"/>
        <end position="470"/>
    </location>
</feature>
<feature type="transmembrane region" description="Helical" evidence="6">
    <location>
        <begin position="385"/>
        <end position="406"/>
    </location>
</feature>
<name>A0A3L6KTC9_9TRYP</name>
<feature type="transmembrane region" description="Helical" evidence="6">
    <location>
        <begin position="302"/>
        <end position="324"/>
    </location>
</feature>
<dbReference type="AlphaFoldDB" id="A0A3L6KTC9"/>
<evidence type="ECO:0000256" key="6">
    <source>
        <dbReference type="SAM" id="Phobius"/>
    </source>
</evidence>
<keyword evidence="4 6" id="KW-0472">Membrane</keyword>
<feature type="transmembrane region" description="Helical" evidence="6">
    <location>
        <begin position="108"/>
        <end position="129"/>
    </location>
</feature>
<organism evidence="8 9">
    <name type="scientific">Trypanosoma brucei equiperdum</name>
    <dbReference type="NCBI Taxonomy" id="630700"/>
    <lineage>
        <taxon>Eukaryota</taxon>
        <taxon>Discoba</taxon>
        <taxon>Euglenozoa</taxon>
        <taxon>Kinetoplastea</taxon>
        <taxon>Metakinetoplastina</taxon>
        <taxon>Trypanosomatida</taxon>
        <taxon>Trypanosomatidae</taxon>
        <taxon>Trypanosoma</taxon>
    </lineage>
</organism>
<dbReference type="GO" id="GO:0015179">
    <property type="term" value="F:L-amino acid transmembrane transporter activity"/>
    <property type="evidence" value="ECO:0007669"/>
    <property type="project" value="TreeGrafter"/>
</dbReference>
<sequence length="495" mass="54145">MSDKGKSATDVENTTSPVTQQTFPAEPSGIVDASEPVYADDKNKRVDARGDAPPSVWQSFSAKMKHIAGTVVPYGGLVSSVFNLCSVCIGAGILGLPAAANRSGLVMAMLYLVVIGGLGVFSLHILSLVMEKTGLRTFEHTARGVMGRRFEYFVVVIRWINSFGATVSYVISVGHVLNPIIEKSCGAPEFLRTPGGIRLLTALTWMVFMLPLVLPKRVNSLRYVSGFAIIFVLYFVFAIVIHGAQSGLPKLTSDEEDGVKLFNTGNSAIASVGVFMFAYVCQINCYEVYWEMKERSCARFTVYAAISMAFCGILYALTILFAYGEFGGAIDNSILLMYNPITEVMMMIGFIGMVVKLCVAYALQTMALRNTIYHVLGWELETLPYWKHFSFVIPLSLVVLLAGLFIPNINTVFGIVGAICGGFLSFIFPSLFYMYSGKWTRRNVGNFHFFGTYFLLCAGVVGLVFGTVSVVSENILALIANNVEVVRVRAPETQC</sequence>
<evidence type="ECO:0000256" key="3">
    <source>
        <dbReference type="ARBA" id="ARBA00022989"/>
    </source>
</evidence>
<evidence type="ECO:0000256" key="2">
    <source>
        <dbReference type="ARBA" id="ARBA00022692"/>
    </source>
</evidence>
<gene>
    <name evidence="8" type="ORF">DPX39_110135700</name>
</gene>
<comment type="caution">
    <text evidence="8">The sequence shown here is derived from an EMBL/GenBank/DDBJ whole genome shotgun (WGS) entry which is preliminary data.</text>
</comment>
<feature type="transmembrane region" description="Helical" evidence="6">
    <location>
        <begin position="197"/>
        <end position="214"/>
    </location>
</feature>